<gene>
    <name evidence="2" type="ORF">E2C06_13400</name>
</gene>
<keyword evidence="3" id="KW-1185">Reference proteome</keyword>
<feature type="transmembrane region" description="Helical" evidence="1">
    <location>
        <begin position="125"/>
        <end position="146"/>
    </location>
</feature>
<feature type="transmembrane region" description="Helical" evidence="1">
    <location>
        <begin position="158"/>
        <end position="177"/>
    </location>
</feature>
<evidence type="ECO:0008006" key="4">
    <source>
        <dbReference type="Google" id="ProtNLM"/>
    </source>
</evidence>
<accession>A0A4R5QGV5</accession>
<name>A0A4R5QGV5_9PROT</name>
<reference evidence="2 3" key="1">
    <citation type="journal article" date="2016" name="J. Microbiol.">
        <title>Dankookia rubra gen. nov., sp. nov., an alphaproteobacterium isolated from sediment of a shallow stream.</title>
        <authorList>
            <person name="Kim W.H."/>
            <person name="Kim D.H."/>
            <person name="Kang K."/>
            <person name="Ahn T.Y."/>
        </authorList>
    </citation>
    <scope>NUCLEOTIDE SEQUENCE [LARGE SCALE GENOMIC DNA]</scope>
    <source>
        <strain evidence="2 3">JCM30602</strain>
    </source>
</reference>
<feature type="transmembrane region" description="Helical" evidence="1">
    <location>
        <begin position="63"/>
        <end position="88"/>
    </location>
</feature>
<dbReference type="EMBL" id="SMSJ01000014">
    <property type="protein sequence ID" value="TDH62163.1"/>
    <property type="molecule type" value="Genomic_DNA"/>
</dbReference>
<feature type="transmembrane region" description="Helical" evidence="1">
    <location>
        <begin position="100"/>
        <end position="119"/>
    </location>
</feature>
<keyword evidence="1" id="KW-0472">Membrane</keyword>
<sequence>MAMAFLMQPFELWWYPRRQQVWLGEDGAAATARLAGAGAAVTLLAAALAALAGPVLIRVATPAAYHPAAILVPFVIVSLVLQSFGSLFNIGCYIGRTGRLPFLVNALAGGVALTGYALLIPRLGLAGAIAATIAAQVVRLVAFARLSQRQAPVAYRHGAVAALAAAVAAAAALPQVLPPWTAAALALPVLAALAALAIRLGLLAVPRFGRTRPAAA</sequence>
<dbReference type="RefSeq" id="WP_133289103.1">
    <property type="nucleotide sequence ID" value="NZ_SMSJ01000014.1"/>
</dbReference>
<dbReference type="OrthoDB" id="9815248at2"/>
<feature type="transmembrane region" description="Helical" evidence="1">
    <location>
        <begin position="34"/>
        <end position="57"/>
    </location>
</feature>
<dbReference type="Proteomes" id="UP000295096">
    <property type="component" value="Unassembled WGS sequence"/>
</dbReference>
<organism evidence="2 3">
    <name type="scientific">Dankookia rubra</name>
    <dbReference type="NCBI Taxonomy" id="1442381"/>
    <lineage>
        <taxon>Bacteria</taxon>
        <taxon>Pseudomonadati</taxon>
        <taxon>Pseudomonadota</taxon>
        <taxon>Alphaproteobacteria</taxon>
        <taxon>Acetobacterales</taxon>
        <taxon>Roseomonadaceae</taxon>
        <taxon>Dankookia</taxon>
    </lineage>
</organism>
<evidence type="ECO:0000256" key="1">
    <source>
        <dbReference type="SAM" id="Phobius"/>
    </source>
</evidence>
<dbReference type="AlphaFoldDB" id="A0A4R5QGV5"/>
<protein>
    <recommendedName>
        <fullName evidence="4">Polysaccharide biosynthesis protein C-terminal domain-containing protein</fullName>
    </recommendedName>
</protein>
<comment type="caution">
    <text evidence="2">The sequence shown here is derived from an EMBL/GenBank/DDBJ whole genome shotgun (WGS) entry which is preliminary data.</text>
</comment>
<feature type="transmembrane region" description="Helical" evidence="1">
    <location>
        <begin position="183"/>
        <end position="205"/>
    </location>
</feature>
<evidence type="ECO:0000313" key="2">
    <source>
        <dbReference type="EMBL" id="TDH62163.1"/>
    </source>
</evidence>
<keyword evidence="1" id="KW-1133">Transmembrane helix</keyword>
<keyword evidence="1" id="KW-0812">Transmembrane</keyword>
<proteinExistence type="predicted"/>
<evidence type="ECO:0000313" key="3">
    <source>
        <dbReference type="Proteomes" id="UP000295096"/>
    </source>
</evidence>